<reference evidence="1" key="1">
    <citation type="submission" date="2021-11" db="EMBL/GenBank/DDBJ databases">
        <title>The TAILOR 12: Case summaries of 12 patient that have undergone phage therapy for multidrug-resistant infections.</title>
        <authorList>
            <person name="Green S."/>
            <person name="Terwilliger A."/>
            <person name="Clark J."/>
            <person name="Salazar K."/>
            <person name="Maresso A."/>
        </authorList>
    </citation>
    <scope>NUCLEOTIDE SEQUENCE</scope>
</reference>
<sequence length="130" mass="15428">MSKQKILTFLREWLQYSDACMKAHKAGEEKPHSQVFTPYDGLCGNLDKWAVRHCTIPMSEFNNRKAYFTALGNTLRDLFRADRLCTCWTFGERSFRMRFDNESNCRCPNRRRWVKKTIAQLEKELNDGNH</sequence>
<proteinExistence type="predicted"/>
<dbReference type="Proteomes" id="UP001055992">
    <property type="component" value="Segment"/>
</dbReference>
<evidence type="ECO:0000313" key="1">
    <source>
        <dbReference type="EMBL" id="URY99142.1"/>
    </source>
</evidence>
<name>A0A9E7SBM8_9CAUD</name>
<accession>A0A9E7SBM8</accession>
<evidence type="ECO:0000313" key="2">
    <source>
        <dbReference type="Proteomes" id="UP001055992"/>
    </source>
</evidence>
<gene>
    <name evidence="1" type="ORF">6937_0011</name>
</gene>
<dbReference type="EMBL" id="OL362270">
    <property type="protein sequence ID" value="URY99142.1"/>
    <property type="molecule type" value="Genomic_DNA"/>
</dbReference>
<keyword evidence="2" id="KW-1185">Reference proteome</keyword>
<protein>
    <submittedName>
        <fullName evidence="1">Uncharacterized protein</fullName>
    </submittedName>
</protein>
<organism evidence="1 2">
    <name type="scientific">Klebsiella phage 6937</name>
    <dbReference type="NCBI Taxonomy" id="2912294"/>
    <lineage>
        <taxon>Viruses</taxon>
        <taxon>Duplodnaviria</taxon>
        <taxon>Heunggongvirae</taxon>
        <taxon>Uroviricota</taxon>
        <taxon>Caudoviricetes</taxon>
        <taxon>Autographivirales</taxon>
        <taxon>Autonotataviridae</taxon>
        <taxon>Melnykvirinae</taxon>
        <taxon>Cullenvirus</taxon>
        <taxon>Cullenvirus 6937</taxon>
    </lineage>
</organism>